<dbReference type="PANTHER" id="PTHR24096:SF149">
    <property type="entry name" value="AMP-BINDING DOMAIN-CONTAINING PROTEIN-RELATED"/>
    <property type="match status" value="1"/>
</dbReference>
<evidence type="ECO:0000313" key="6">
    <source>
        <dbReference type="Proteomes" id="UP000053259"/>
    </source>
</evidence>
<keyword evidence="2" id="KW-0436">Ligase</keyword>
<sequence>MANPQRIYESSYGPNWVPTNVSVAQFLAKYNPDEVPGNKIIISDFDDAARTITFEGVRTKPGLGATGLANILGLKEGDVVCMIGLNSVNWILLAHSIMWAGAVFAGINAVATSHELVHYFEISEPKAIAVDASLYGKVQDALKMSTKLQEKPKVLIIEDGTSTRSYGHPVFPRDIMAFSSGRPPFDLTFRDNRNVPAAMCFSSGTSGKPKGVLLSHHNLIAYATTLRITSPSLSNWQQIEIFFPPFPHIYGIAIALMGPAYTGQHVIAMKKFEFTSYLKKCAEVRATIARLVPATAIQLLKDPAARKMDLTSIHSVFVAGASLPDEVAQGLAKQLNGVVVLNGYGMSEGTISSLKECRSAEKPGSVGKPQAGHQVRIVDDDYNDVMPGEQGECLVKGPTIFMGYINNEEATREAFRDGWLCTGDMLKVDSDGFFWLTGRKKELIKYKGNQVPPAELESVLLSHEDVNEAGVCGIWDERLETEVPVGYVNFTRDVPEKDRGQLLQDIKNYVEERVSPHKKLRGGLFHLESLPKNATGKLMRRDLPAARKQQKPSKL</sequence>
<comment type="similarity">
    <text evidence="1">Belongs to the ATP-dependent AMP-binding enzyme family.</text>
</comment>
<dbReference type="PANTHER" id="PTHR24096">
    <property type="entry name" value="LONG-CHAIN-FATTY-ACID--COA LIGASE"/>
    <property type="match status" value="1"/>
</dbReference>
<dbReference type="InterPro" id="IPR025110">
    <property type="entry name" value="AMP-bd_C"/>
</dbReference>
<dbReference type="Proteomes" id="UP000053259">
    <property type="component" value="Unassembled WGS sequence"/>
</dbReference>
<reference evidence="5 6" key="1">
    <citation type="submission" date="2015-01" db="EMBL/GenBank/DDBJ databases">
        <title>The Genome Sequence of Ochroconis gallopava CBS43764.</title>
        <authorList>
            <consortium name="The Broad Institute Genomics Platform"/>
            <person name="Cuomo C."/>
            <person name="de Hoog S."/>
            <person name="Gorbushina A."/>
            <person name="Stielow B."/>
            <person name="Teixiera M."/>
            <person name="Abouelleil A."/>
            <person name="Chapman S.B."/>
            <person name="Priest M."/>
            <person name="Young S.K."/>
            <person name="Wortman J."/>
            <person name="Nusbaum C."/>
            <person name="Birren B."/>
        </authorList>
    </citation>
    <scope>NUCLEOTIDE SEQUENCE [LARGE SCALE GENOMIC DNA]</scope>
    <source>
        <strain evidence="5 6">CBS 43764</strain>
    </source>
</reference>
<dbReference type="PROSITE" id="PS00455">
    <property type="entry name" value="AMP_BINDING"/>
    <property type="match status" value="1"/>
</dbReference>
<dbReference type="InterPro" id="IPR042099">
    <property type="entry name" value="ANL_N_sf"/>
</dbReference>
<dbReference type="HOGENOM" id="CLU_000022_59_2_1"/>
<dbReference type="GO" id="GO:0016405">
    <property type="term" value="F:CoA-ligase activity"/>
    <property type="evidence" value="ECO:0007669"/>
    <property type="project" value="TreeGrafter"/>
</dbReference>
<name>A0A0D1YNC8_9PEZI</name>
<dbReference type="AlphaFoldDB" id="A0A0D1YNC8"/>
<dbReference type="Gene3D" id="3.40.50.12780">
    <property type="entry name" value="N-terminal domain of ligase-like"/>
    <property type="match status" value="1"/>
</dbReference>
<dbReference type="RefSeq" id="XP_016212106.1">
    <property type="nucleotide sequence ID" value="XM_016360024.1"/>
</dbReference>
<dbReference type="Pfam" id="PF13193">
    <property type="entry name" value="AMP-binding_C"/>
    <property type="match status" value="1"/>
</dbReference>
<dbReference type="GeneID" id="27314363"/>
<dbReference type="GO" id="GO:0019748">
    <property type="term" value="P:secondary metabolic process"/>
    <property type="evidence" value="ECO:0007669"/>
    <property type="project" value="TreeGrafter"/>
</dbReference>
<evidence type="ECO:0000256" key="2">
    <source>
        <dbReference type="ARBA" id="ARBA00022598"/>
    </source>
</evidence>
<feature type="domain" description="AMP-binding enzyme C-terminal" evidence="4">
    <location>
        <begin position="455"/>
        <end position="537"/>
    </location>
</feature>
<evidence type="ECO:0000256" key="1">
    <source>
        <dbReference type="ARBA" id="ARBA00006432"/>
    </source>
</evidence>
<dbReference type="SUPFAM" id="SSF56801">
    <property type="entry name" value="Acetyl-CoA synthetase-like"/>
    <property type="match status" value="1"/>
</dbReference>
<dbReference type="InParanoid" id="A0A0D1YNC8"/>
<protein>
    <recommendedName>
        <fullName evidence="7">AMP-dependent synthetase/ligase domain-containing protein</fullName>
    </recommendedName>
</protein>
<dbReference type="InterPro" id="IPR020845">
    <property type="entry name" value="AMP-binding_CS"/>
</dbReference>
<gene>
    <name evidence="5" type="ORF">PV09_06390</name>
</gene>
<dbReference type="VEuPathDB" id="FungiDB:PV09_06390"/>
<proteinExistence type="inferred from homology"/>
<dbReference type="InterPro" id="IPR000873">
    <property type="entry name" value="AMP-dep_synth/lig_dom"/>
</dbReference>
<dbReference type="Pfam" id="PF00501">
    <property type="entry name" value="AMP-binding"/>
    <property type="match status" value="1"/>
</dbReference>
<dbReference type="InterPro" id="IPR045851">
    <property type="entry name" value="AMP-bd_C_sf"/>
</dbReference>
<keyword evidence="6" id="KW-1185">Reference proteome</keyword>
<evidence type="ECO:0000259" key="3">
    <source>
        <dbReference type="Pfam" id="PF00501"/>
    </source>
</evidence>
<evidence type="ECO:0008006" key="7">
    <source>
        <dbReference type="Google" id="ProtNLM"/>
    </source>
</evidence>
<dbReference type="STRING" id="253628.A0A0D1YNC8"/>
<dbReference type="OrthoDB" id="1898221at2759"/>
<accession>A0A0D1YNC8</accession>
<evidence type="ECO:0000313" key="5">
    <source>
        <dbReference type="EMBL" id="KIW02237.1"/>
    </source>
</evidence>
<organism evidence="5 6">
    <name type="scientific">Verruconis gallopava</name>
    <dbReference type="NCBI Taxonomy" id="253628"/>
    <lineage>
        <taxon>Eukaryota</taxon>
        <taxon>Fungi</taxon>
        <taxon>Dikarya</taxon>
        <taxon>Ascomycota</taxon>
        <taxon>Pezizomycotina</taxon>
        <taxon>Dothideomycetes</taxon>
        <taxon>Pleosporomycetidae</taxon>
        <taxon>Venturiales</taxon>
        <taxon>Sympoventuriaceae</taxon>
        <taxon>Verruconis</taxon>
    </lineage>
</organism>
<dbReference type="EMBL" id="KN847550">
    <property type="protein sequence ID" value="KIW02237.1"/>
    <property type="molecule type" value="Genomic_DNA"/>
</dbReference>
<dbReference type="Gene3D" id="3.30.300.30">
    <property type="match status" value="1"/>
</dbReference>
<feature type="domain" description="AMP-dependent synthetase/ligase" evidence="3">
    <location>
        <begin position="38"/>
        <end position="404"/>
    </location>
</feature>
<evidence type="ECO:0000259" key="4">
    <source>
        <dbReference type="Pfam" id="PF13193"/>
    </source>
</evidence>